<dbReference type="InterPro" id="IPR050109">
    <property type="entry name" value="HTH-type_TetR-like_transc_reg"/>
</dbReference>
<dbReference type="HOGENOM" id="CLU_069356_1_2_5"/>
<feature type="domain" description="HTH-type transcriptional repressor NicS C-terminal" evidence="4">
    <location>
        <begin position="131"/>
        <end position="247"/>
    </location>
</feature>
<keyword evidence="1" id="KW-0238">DNA-binding</keyword>
<sequence length="255" mass="28785">MPLRSAATGEALRAERGAPCDVAEIAPLSETEAFDTQRADMETASKPARRSRAESREQAINQIIDIATNEFVEKGLAGARIDEIAGKATKRKIYYYFEGKDELYRAVLERAYRRVRESESQVDVESGSAADALRRLIEHDVRYHARHPELVRLVMNENIHRAEHLKQIDTLPQGNRRVIEILERIIERGVAEGQFRAGIDPVDLHLNMTALSFYNVSNQFTFAHNFGVDMTSPAAIERRAGQVADIILAWVTKKD</sequence>
<evidence type="ECO:0000259" key="4">
    <source>
        <dbReference type="Pfam" id="PF17938"/>
    </source>
</evidence>
<dbReference type="Proteomes" id="UP000009134">
    <property type="component" value="Chromosome"/>
</dbReference>
<protein>
    <submittedName>
        <fullName evidence="5">Transcriptional regulator, TetR family</fullName>
    </submittedName>
</protein>
<evidence type="ECO:0000256" key="2">
    <source>
        <dbReference type="SAM" id="MobiDB-lite"/>
    </source>
</evidence>
<evidence type="ECO:0000259" key="3">
    <source>
        <dbReference type="Pfam" id="PF00440"/>
    </source>
</evidence>
<dbReference type="PANTHER" id="PTHR30328">
    <property type="entry name" value="TRANSCRIPTIONAL REPRESSOR"/>
    <property type="match status" value="1"/>
</dbReference>
<dbReference type="SUPFAM" id="SSF46689">
    <property type="entry name" value="Homeodomain-like"/>
    <property type="match status" value="1"/>
</dbReference>
<gene>
    <name evidence="5" type="ordered locus">Saro_1587</name>
</gene>
<dbReference type="Gene3D" id="1.10.357.10">
    <property type="entry name" value="Tetracycline Repressor, domain 2"/>
    <property type="match status" value="1"/>
</dbReference>
<feature type="domain" description="HTH tetR-type" evidence="3">
    <location>
        <begin position="63"/>
        <end position="107"/>
    </location>
</feature>
<dbReference type="Pfam" id="PF17938">
    <property type="entry name" value="TetR_C_29"/>
    <property type="match status" value="1"/>
</dbReference>
<dbReference type="KEGG" id="nar:Saro_1587"/>
<accession>Q2G7Z6</accession>
<dbReference type="InterPro" id="IPR036271">
    <property type="entry name" value="Tet_transcr_reg_TetR-rel_C_sf"/>
</dbReference>
<dbReference type="GO" id="GO:0003677">
    <property type="term" value="F:DNA binding"/>
    <property type="evidence" value="ECO:0007669"/>
    <property type="project" value="UniProtKB-KW"/>
</dbReference>
<dbReference type="eggNOG" id="COG1309">
    <property type="taxonomic scope" value="Bacteria"/>
</dbReference>
<dbReference type="EMBL" id="CP000248">
    <property type="protein sequence ID" value="ABD26027.1"/>
    <property type="molecule type" value="Genomic_DNA"/>
</dbReference>
<organism evidence="5 6">
    <name type="scientific">Novosphingobium aromaticivorans (strain ATCC 700278 / DSM 12444 / CCUG 56034 / CIP 105152 / NBRC 16084 / F199)</name>
    <dbReference type="NCBI Taxonomy" id="279238"/>
    <lineage>
        <taxon>Bacteria</taxon>
        <taxon>Pseudomonadati</taxon>
        <taxon>Pseudomonadota</taxon>
        <taxon>Alphaproteobacteria</taxon>
        <taxon>Sphingomonadales</taxon>
        <taxon>Sphingomonadaceae</taxon>
        <taxon>Novosphingobium</taxon>
    </lineage>
</organism>
<reference evidence="6" key="1">
    <citation type="submission" date="2006-01" db="EMBL/GenBank/DDBJ databases">
        <title>Complete sequence of Novosphingobium aromaticivorans DSM 12444.</title>
        <authorList>
            <consortium name="US DOE Joint Genome Institute"/>
            <person name="Copeland A."/>
            <person name="Lucas S."/>
            <person name="Lapidus A."/>
            <person name="Barry K."/>
            <person name="Detter J.C."/>
            <person name="Glavina T."/>
            <person name="Hammon N."/>
            <person name="Israni S."/>
            <person name="Pitluck S."/>
            <person name="Chain P."/>
            <person name="Malfatti S."/>
            <person name="Shin M."/>
            <person name="Vergez L."/>
            <person name="Schmutz J."/>
            <person name="Larimer F."/>
            <person name="Land M."/>
            <person name="Kyrpides N."/>
            <person name="Ivanova N."/>
            <person name="Fredrickson J."/>
            <person name="Balkwill D."/>
            <person name="Romine M.F."/>
            <person name="Richardson P."/>
        </authorList>
    </citation>
    <scope>NUCLEOTIDE SEQUENCE [LARGE SCALE GENOMIC DNA]</scope>
    <source>
        <strain evidence="6">ATCC 700278 / DSM 12444 / CCUG 56034 / CIP 105152 / NBRC 16084 / F199</strain>
    </source>
</reference>
<feature type="region of interest" description="Disordered" evidence="2">
    <location>
        <begin position="29"/>
        <end position="55"/>
    </location>
</feature>
<evidence type="ECO:0000313" key="6">
    <source>
        <dbReference type="Proteomes" id="UP000009134"/>
    </source>
</evidence>
<dbReference type="PANTHER" id="PTHR30328:SF54">
    <property type="entry name" value="HTH-TYPE TRANSCRIPTIONAL REPRESSOR SCO4008"/>
    <property type="match status" value="1"/>
</dbReference>
<evidence type="ECO:0000313" key="5">
    <source>
        <dbReference type="EMBL" id="ABD26027.1"/>
    </source>
</evidence>
<dbReference type="InterPro" id="IPR041474">
    <property type="entry name" value="NicS_C"/>
</dbReference>
<evidence type="ECO:0000256" key="1">
    <source>
        <dbReference type="ARBA" id="ARBA00023125"/>
    </source>
</evidence>
<name>Q2G7Z6_NOVAD</name>
<dbReference type="SUPFAM" id="SSF48498">
    <property type="entry name" value="Tetracyclin repressor-like, C-terminal domain"/>
    <property type="match status" value="1"/>
</dbReference>
<dbReference type="InterPro" id="IPR009057">
    <property type="entry name" value="Homeodomain-like_sf"/>
</dbReference>
<dbReference type="Pfam" id="PF00440">
    <property type="entry name" value="TetR_N"/>
    <property type="match status" value="1"/>
</dbReference>
<proteinExistence type="predicted"/>
<dbReference type="InterPro" id="IPR001647">
    <property type="entry name" value="HTH_TetR"/>
</dbReference>
<dbReference type="STRING" id="279238.Saro_1587"/>
<keyword evidence="6" id="KW-1185">Reference proteome</keyword>
<dbReference type="AlphaFoldDB" id="Q2G7Z6"/>